<dbReference type="PANTHER" id="PTHR47521">
    <property type="entry name" value="SERPENTINE RECEPTOR, CLASS E (EPSILON)-RELATED"/>
    <property type="match status" value="1"/>
</dbReference>
<evidence type="ECO:0000256" key="1">
    <source>
        <dbReference type="ARBA" id="ARBA00004141"/>
    </source>
</evidence>
<comment type="similarity">
    <text evidence="2">Belongs to the nematode receptor-like protein sre family.</text>
</comment>
<dbReference type="InterPro" id="IPR052860">
    <property type="entry name" value="NRL-GPCR1"/>
</dbReference>
<sequence length="354" mass="41725">MARNDQIVSPIYRPDIVKIFKMVECISFFFLAFYVMLYVKLLLRRKFFHVNLVILLCAQPISHLLSLSMRIFKHAMVEWVLISDIGIITTTQGATILFWDNLFSDIFVSTSFQIVVGISVERIIAMTYINEYEAKYKNPRLAIVIILVCFTWSSILLYLWNLDVIPNNVAYPLQYTFFGSAAVGFVILRIASWYAYKRVANERYASIEDRYLTAQNLKAAILLCWLAPYKSLCNVMSLFVYNWTFEQHTPDFFPYYGNFYFLGNHVQLYVQLILTILGHRQLIDEFLKMIGLRWNQNEQDVRSVIGGRMIFSYEEENRIYQKQMQDMWQSGAKEEKGNKKEKRKKYTSVEPQEI</sequence>
<dbReference type="GO" id="GO:0007606">
    <property type="term" value="P:sensory perception of chemical stimulus"/>
    <property type="evidence" value="ECO:0007669"/>
    <property type="project" value="InterPro"/>
</dbReference>
<evidence type="ECO:0000256" key="5">
    <source>
        <dbReference type="ARBA" id="ARBA00023136"/>
    </source>
</evidence>
<keyword evidence="3 7" id="KW-0812">Transmembrane</keyword>
<keyword evidence="8" id="KW-1185">Reference proteome</keyword>
<protein>
    <submittedName>
        <fullName evidence="9">Uncharacterized protein</fullName>
    </submittedName>
</protein>
<dbReference type="Pfam" id="PF03125">
    <property type="entry name" value="Sre"/>
    <property type="match status" value="1"/>
</dbReference>
<feature type="transmembrane region" description="Helical" evidence="7">
    <location>
        <begin position="20"/>
        <end position="41"/>
    </location>
</feature>
<evidence type="ECO:0000256" key="3">
    <source>
        <dbReference type="ARBA" id="ARBA00022692"/>
    </source>
</evidence>
<dbReference type="AlphaFoldDB" id="A0AAF3EL78"/>
<evidence type="ECO:0000256" key="4">
    <source>
        <dbReference type="ARBA" id="ARBA00022989"/>
    </source>
</evidence>
<accession>A0AAF3EL78</accession>
<evidence type="ECO:0000256" key="6">
    <source>
        <dbReference type="SAM" id="MobiDB-lite"/>
    </source>
</evidence>
<reference evidence="9" key="1">
    <citation type="submission" date="2024-02" db="UniProtKB">
        <authorList>
            <consortium name="WormBaseParasite"/>
        </authorList>
    </citation>
    <scope>IDENTIFICATION</scope>
</reference>
<evidence type="ECO:0000313" key="9">
    <source>
        <dbReference type="WBParaSite" id="MBELARI_LOCUS14749"/>
    </source>
</evidence>
<dbReference type="InterPro" id="IPR004151">
    <property type="entry name" value="7TM_GPCR_serpentine_rcpt_Sre"/>
</dbReference>
<comment type="subcellular location">
    <subcellularLocation>
        <location evidence="1">Membrane</location>
        <topology evidence="1">Multi-pass membrane protein</topology>
    </subcellularLocation>
</comment>
<dbReference type="PANTHER" id="PTHR47521:SF18">
    <property type="entry name" value="G PROTEIN-COUPLED RECEPTOR-RELATED"/>
    <property type="match status" value="1"/>
</dbReference>
<organism evidence="8 9">
    <name type="scientific">Mesorhabditis belari</name>
    <dbReference type="NCBI Taxonomy" id="2138241"/>
    <lineage>
        <taxon>Eukaryota</taxon>
        <taxon>Metazoa</taxon>
        <taxon>Ecdysozoa</taxon>
        <taxon>Nematoda</taxon>
        <taxon>Chromadorea</taxon>
        <taxon>Rhabditida</taxon>
        <taxon>Rhabditina</taxon>
        <taxon>Rhabditomorpha</taxon>
        <taxon>Rhabditoidea</taxon>
        <taxon>Rhabditidae</taxon>
        <taxon>Mesorhabditinae</taxon>
        <taxon>Mesorhabditis</taxon>
    </lineage>
</organism>
<feature type="transmembrane region" description="Helical" evidence="7">
    <location>
        <begin position="79"/>
        <end position="99"/>
    </location>
</feature>
<feature type="transmembrane region" description="Helical" evidence="7">
    <location>
        <begin position="217"/>
        <end position="239"/>
    </location>
</feature>
<name>A0AAF3EL78_9BILA</name>
<dbReference type="GO" id="GO:0016020">
    <property type="term" value="C:membrane"/>
    <property type="evidence" value="ECO:0007669"/>
    <property type="project" value="UniProtKB-SubCell"/>
</dbReference>
<keyword evidence="5 7" id="KW-0472">Membrane</keyword>
<dbReference type="Proteomes" id="UP000887575">
    <property type="component" value="Unassembled WGS sequence"/>
</dbReference>
<feature type="region of interest" description="Disordered" evidence="6">
    <location>
        <begin position="329"/>
        <end position="354"/>
    </location>
</feature>
<dbReference type="WBParaSite" id="MBELARI_LOCUS14749">
    <property type="protein sequence ID" value="MBELARI_LOCUS14749"/>
    <property type="gene ID" value="MBELARI_LOCUS14749"/>
</dbReference>
<evidence type="ECO:0000256" key="2">
    <source>
        <dbReference type="ARBA" id="ARBA00006803"/>
    </source>
</evidence>
<feature type="transmembrane region" description="Helical" evidence="7">
    <location>
        <begin position="47"/>
        <end position="67"/>
    </location>
</feature>
<evidence type="ECO:0000256" key="7">
    <source>
        <dbReference type="SAM" id="Phobius"/>
    </source>
</evidence>
<keyword evidence="4 7" id="KW-1133">Transmembrane helix</keyword>
<feature type="transmembrane region" description="Helical" evidence="7">
    <location>
        <begin position="141"/>
        <end position="161"/>
    </location>
</feature>
<proteinExistence type="inferred from homology"/>
<feature type="transmembrane region" description="Helical" evidence="7">
    <location>
        <begin position="259"/>
        <end position="279"/>
    </location>
</feature>
<evidence type="ECO:0000313" key="8">
    <source>
        <dbReference type="Proteomes" id="UP000887575"/>
    </source>
</evidence>
<feature type="transmembrane region" description="Helical" evidence="7">
    <location>
        <begin position="173"/>
        <end position="196"/>
    </location>
</feature>